<proteinExistence type="predicted"/>
<dbReference type="Pfam" id="PF20081">
    <property type="entry name" value="DUF6475"/>
    <property type="match status" value="1"/>
</dbReference>
<protein>
    <recommendedName>
        <fullName evidence="1">DUF6475 domain-containing protein</fullName>
    </recommendedName>
</protein>
<dbReference type="EMBL" id="LR796439">
    <property type="protein sequence ID" value="CAB4144295.1"/>
    <property type="molecule type" value="Genomic_DNA"/>
</dbReference>
<evidence type="ECO:0000313" key="4">
    <source>
        <dbReference type="EMBL" id="CAB4190093.1"/>
    </source>
</evidence>
<reference evidence="4" key="1">
    <citation type="submission" date="2020-05" db="EMBL/GenBank/DDBJ databases">
        <authorList>
            <person name="Chiriac C."/>
            <person name="Salcher M."/>
            <person name="Ghai R."/>
            <person name="Kavagutti S V."/>
        </authorList>
    </citation>
    <scope>NUCLEOTIDE SEQUENCE</scope>
</reference>
<dbReference type="EMBL" id="LR796996">
    <property type="protein sequence ID" value="CAB4180685.1"/>
    <property type="molecule type" value="Genomic_DNA"/>
</dbReference>
<evidence type="ECO:0000259" key="1">
    <source>
        <dbReference type="Pfam" id="PF20081"/>
    </source>
</evidence>
<gene>
    <name evidence="3" type="ORF">UFOVP1045_79</name>
    <name evidence="4" type="ORF">UFOVP1194_33</name>
    <name evidence="5" type="ORF">UFOVP1641_29</name>
    <name evidence="2" type="ORF">UFOVP466_32</name>
</gene>
<evidence type="ECO:0000313" key="3">
    <source>
        <dbReference type="EMBL" id="CAB4180685.1"/>
    </source>
</evidence>
<accession>A0A6J5R0B7</accession>
<evidence type="ECO:0000313" key="5">
    <source>
        <dbReference type="EMBL" id="CAB4221792.1"/>
    </source>
</evidence>
<name>A0A6J5R0B7_9CAUD</name>
<dbReference type="EMBL" id="LR797505">
    <property type="protein sequence ID" value="CAB4221792.1"/>
    <property type="molecule type" value="Genomic_DNA"/>
</dbReference>
<organism evidence="4">
    <name type="scientific">uncultured Caudovirales phage</name>
    <dbReference type="NCBI Taxonomy" id="2100421"/>
    <lineage>
        <taxon>Viruses</taxon>
        <taxon>Duplodnaviria</taxon>
        <taxon>Heunggongvirae</taxon>
        <taxon>Uroviricota</taxon>
        <taxon>Caudoviricetes</taxon>
        <taxon>Peduoviridae</taxon>
        <taxon>Maltschvirus</taxon>
        <taxon>Maltschvirus maltsch</taxon>
    </lineage>
</organism>
<sequence>MTPLTIRAYDVGTADLPIEAVESAVMEAIKTRKFLPTVSELRELAGVVTPDARATKAWLVAKTAVPVWGSYRSVDFDDPIVNATVRALGGWVEFCGTPAGEKTDTWLRKNFETTYKALMSSGVSADDVRPLRGLCAVENGASGHDGPAVVRIACGLPEHVKRLVNSGESGGRSAGYLGADAKRIGRIE</sequence>
<evidence type="ECO:0000313" key="2">
    <source>
        <dbReference type="EMBL" id="CAB4144295.1"/>
    </source>
</evidence>
<feature type="domain" description="DUF6475" evidence="1">
    <location>
        <begin position="74"/>
        <end position="152"/>
    </location>
</feature>
<dbReference type="InterPro" id="IPR045521">
    <property type="entry name" value="DUF6475"/>
</dbReference>
<dbReference type="EMBL" id="LR797152">
    <property type="protein sequence ID" value="CAB4190093.1"/>
    <property type="molecule type" value="Genomic_DNA"/>
</dbReference>